<dbReference type="VEuPathDB" id="FungiDB:MUCCIDRAFT_113307"/>
<feature type="region of interest" description="Disordered" evidence="5">
    <location>
        <begin position="683"/>
        <end position="704"/>
    </location>
</feature>
<dbReference type="InterPro" id="IPR013783">
    <property type="entry name" value="Ig-like_fold"/>
</dbReference>
<dbReference type="CDD" id="cd02249">
    <property type="entry name" value="ZZ"/>
    <property type="match status" value="1"/>
</dbReference>
<dbReference type="SMART" id="SM00291">
    <property type="entry name" value="ZnF_ZZ"/>
    <property type="match status" value="3"/>
</dbReference>
<organism evidence="7 8">
    <name type="scientific">Mucor lusitanicus CBS 277.49</name>
    <dbReference type="NCBI Taxonomy" id="747725"/>
    <lineage>
        <taxon>Eukaryota</taxon>
        <taxon>Fungi</taxon>
        <taxon>Fungi incertae sedis</taxon>
        <taxon>Mucoromycota</taxon>
        <taxon>Mucoromycotina</taxon>
        <taxon>Mucoromycetes</taxon>
        <taxon>Mucorales</taxon>
        <taxon>Mucorineae</taxon>
        <taxon>Mucoraceae</taxon>
        <taxon>Mucor</taxon>
    </lineage>
</organism>
<evidence type="ECO:0000256" key="3">
    <source>
        <dbReference type="ARBA" id="ARBA00022833"/>
    </source>
</evidence>
<dbReference type="InterPro" id="IPR032350">
    <property type="entry name" value="Nbr1_FW"/>
</dbReference>
<dbReference type="STRING" id="747725.A0A168IE62"/>
<feature type="compositionally biased region" description="Polar residues" evidence="5">
    <location>
        <begin position="683"/>
        <end position="700"/>
    </location>
</feature>
<dbReference type="InterPro" id="IPR000433">
    <property type="entry name" value="Znf_ZZ"/>
</dbReference>
<dbReference type="CDD" id="cd02340">
    <property type="entry name" value="ZZ_NBR1_like"/>
    <property type="match status" value="2"/>
</dbReference>
<dbReference type="PANTHER" id="PTHR20930">
    <property type="entry name" value="OVARIAN CARCINOMA ANTIGEN CA125-RELATED"/>
    <property type="match status" value="1"/>
</dbReference>
<dbReference type="Pfam" id="PF16158">
    <property type="entry name" value="N_BRCA1_IG"/>
    <property type="match status" value="1"/>
</dbReference>
<dbReference type="Proteomes" id="UP000077051">
    <property type="component" value="Unassembled WGS sequence"/>
</dbReference>
<evidence type="ECO:0000313" key="8">
    <source>
        <dbReference type="Proteomes" id="UP000077051"/>
    </source>
</evidence>
<feature type="compositionally biased region" description="Low complexity" evidence="5">
    <location>
        <begin position="97"/>
        <end position="109"/>
    </location>
</feature>
<dbReference type="Gene3D" id="2.60.40.10">
    <property type="entry name" value="Immunoglobulins"/>
    <property type="match status" value="1"/>
</dbReference>
<feature type="region of interest" description="Disordered" evidence="5">
    <location>
        <begin position="814"/>
        <end position="848"/>
    </location>
</feature>
<feature type="compositionally biased region" description="Low complexity" evidence="5">
    <location>
        <begin position="830"/>
        <end position="845"/>
    </location>
</feature>
<dbReference type="OrthoDB" id="661148at2759"/>
<feature type="compositionally biased region" description="Low complexity" evidence="5">
    <location>
        <begin position="308"/>
        <end position="324"/>
    </location>
</feature>
<dbReference type="EMBL" id="AMYB01000007">
    <property type="protein sequence ID" value="OAC99864.1"/>
    <property type="molecule type" value="Genomic_DNA"/>
</dbReference>
<dbReference type="CDD" id="cd14947">
    <property type="entry name" value="NBR1_like"/>
    <property type="match status" value="1"/>
</dbReference>
<keyword evidence="8" id="KW-1185">Reference proteome</keyword>
<sequence length="970" mass="108524">MFKDFFIKVKHPEQPEIRIIWSRVYVNSDPTVYERLKSDTRRVFKLSNDYDFHFSLTDKDGDVVAITETIELLNYMLGKDADDRLKLTIIPASKNEQQQQPQQQPQQQQKLGMNQLQTTAKTVDSVVKTAAETAAHVYRSLLPQPSLSEKPQFDVICDGCYSPIRGQRYHCETCDDYDLCSICKCRVNHDPAHNFRLEDKHVSQFGYIARDQDQEAMESAASAESNPPPQAVFVCDYCDSDIVGIRHTCGACPDFDLCHTCFSIVKENHPQDHIFVTRLVGTQASTDKSTTRPARKHKQTRPNYTTQADSTATASASSPPASADRAIPTARIQHLGVECDHCQANIEGIRYKCGHCTNYDLCETCEHQAASFHDTTHAFIKIRYPIQSIVKKPLLPKFKELNDTSKTTVQEMIHSINEKSSHIISKPEEIITTISAATSLTAAVGGTTTTTTSASTHVSSTTLPITQPTPNTVVDASFVSDLNIPDGTIIVPRKTFIKMWKIKNTGNVDWPLGSHLLFNGGSILRPYPISRPDCFAVPVISPDEETCVTAELQAPDSPGHYTSYFCLCTPDGERFGDNIWCTIKVDEDLEPEKGGEPKSAYTMSVSSAASATSMSVSSAASATIMMNSGSEMIYPTISSLSSVHDLQHQQREHSQAEDEYAHVHYSDDFYSEATTNDNASTLASHTTRTYTDSQVSSPSPSELDIGERAHDMFYDYDHEDGQDNAADNEDEGRHDEEYIHRAYHVISPGLDATHAGPGFIINHEDVDDIQNVDRDEIEDTTITPTERHEDDDFVIIEDDIDDGCLNTKEHSACQSDMSSSIHSTITVTPQQQQQQQQEQQQQRQRPSLHDSFTFRSQILQLHEMGFTGYDDLATSLLKLHDGQLDKAEKTNEGSPIKDFETALCSKKYKLEALQKSSRCRRVRRWKADKPTVAIFERSQSSEAGVKCCEYIDIYLGASDFHASFLYIGNW</sequence>
<feature type="region of interest" description="Disordered" evidence="5">
    <location>
        <begin position="285"/>
        <end position="324"/>
    </location>
</feature>
<feature type="domain" description="ZZ-type" evidence="6">
    <location>
        <begin position="152"/>
        <end position="203"/>
    </location>
</feature>
<feature type="region of interest" description="Disordered" evidence="5">
    <location>
        <begin position="94"/>
        <end position="114"/>
    </location>
</feature>
<feature type="domain" description="ZZ-type" evidence="6">
    <location>
        <begin position="334"/>
        <end position="387"/>
    </location>
</feature>
<name>A0A168IE62_MUCCL</name>
<comment type="caution">
    <text evidence="7">The sequence shown here is derived from an EMBL/GenBank/DDBJ whole genome shotgun (WGS) entry which is preliminary data.</text>
</comment>
<keyword evidence="2 4" id="KW-0863">Zinc-finger</keyword>
<feature type="compositionally biased region" description="Polar residues" evidence="5">
    <location>
        <begin position="814"/>
        <end position="829"/>
    </location>
</feature>
<dbReference type="SUPFAM" id="SSF57850">
    <property type="entry name" value="RING/U-box"/>
    <property type="match status" value="3"/>
</dbReference>
<evidence type="ECO:0000256" key="2">
    <source>
        <dbReference type="ARBA" id="ARBA00022771"/>
    </source>
</evidence>
<dbReference type="AlphaFoldDB" id="A0A168IE62"/>
<proteinExistence type="predicted"/>
<gene>
    <name evidence="7" type="ORF">MUCCIDRAFT_113307</name>
</gene>
<dbReference type="GO" id="GO:0008270">
    <property type="term" value="F:zinc ion binding"/>
    <property type="evidence" value="ECO:0007669"/>
    <property type="project" value="UniProtKB-KW"/>
</dbReference>
<evidence type="ECO:0000256" key="4">
    <source>
        <dbReference type="PROSITE-ProRule" id="PRU00228"/>
    </source>
</evidence>
<evidence type="ECO:0000313" key="7">
    <source>
        <dbReference type="EMBL" id="OAC99864.1"/>
    </source>
</evidence>
<keyword evidence="1" id="KW-0479">Metal-binding</keyword>
<accession>A0A168IE62</accession>
<dbReference type="PANTHER" id="PTHR20930:SF0">
    <property type="entry name" value="PROTEIN ILRUN"/>
    <property type="match status" value="1"/>
</dbReference>
<feature type="domain" description="ZZ-type" evidence="6">
    <location>
        <begin position="230"/>
        <end position="283"/>
    </location>
</feature>
<dbReference type="Pfam" id="PF00569">
    <property type="entry name" value="ZZ"/>
    <property type="match status" value="3"/>
</dbReference>
<reference evidence="7 8" key="1">
    <citation type="submission" date="2015-06" db="EMBL/GenBank/DDBJ databases">
        <title>Expansion of signal transduction pathways in fungi by whole-genome duplication.</title>
        <authorList>
            <consortium name="DOE Joint Genome Institute"/>
            <person name="Corrochano L.M."/>
            <person name="Kuo A."/>
            <person name="Marcet-Houben M."/>
            <person name="Polaino S."/>
            <person name="Salamov A."/>
            <person name="Villalobos J.M."/>
            <person name="Alvarez M.I."/>
            <person name="Avalos J."/>
            <person name="Benito E.P."/>
            <person name="Benoit I."/>
            <person name="Burger G."/>
            <person name="Camino L.P."/>
            <person name="Canovas D."/>
            <person name="Cerda-Olmedo E."/>
            <person name="Cheng J.-F."/>
            <person name="Dominguez A."/>
            <person name="Elias M."/>
            <person name="Eslava A.P."/>
            <person name="Glaser F."/>
            <person name="Grimwood J."/>
            <person name="Gutierrez G."/>
            <person name="Heitman J."/>
            <person name="Henrissat B."/>
            <person name="Iturriaga E.A."/>
            <person name="Lang B.F."/>
            <person name="Lavin J.L."/>
            <person name="Lee S."/>
            <person name="Li W."/>
            <person name="Lindquist E."/>
            <person name="Lopez-Garcia S."/>
            <person name="Luque E.M."/>
            <person name="Marcos A.T."/>
            <person name="Martin J."/>
            <person name="Mccluskey K."/>
            <person name="Medina H.R."/>
            <person name="Miralles-Duran A."/>
            <person name="Miyazaki A."/>
            <person name="Munoz-Torres E."/>
            <person name="Oguiza J.A."/>
            <person name="Ohm R."/>
            <person name="Olmedo M."/>
            <person name="Orejas M."/>
            <person name="Ortiz-Castellanos L."/>
            <person name="Pisabarro A.G."/>
            <person name="Rodriguez-Romero J."/>
            <person name="Ruiz-Herrera J."/>
            <person name="Ruiz-Vazquez R."/>
            <person name="Sanz C."/>
            <person name="Schackwitz W."/>
            <person name="Schmutz J."/>
            <person name="Shahriari M."/>
            <person name="Shelest E."/>
            <person name="Silva-Franco F."/>
            <person name="Soanes D."/>
            <person name="Syed K."/>
            <person name="Tagua V.G."/>
            <person name="Talbot N.J."/>
            <person name="Thon M."/>
            <person name="De Vries R.P."/>
            <person name="Wiebenga A."/>
            <person name="Yadav J.S."/>
            <person name="Braun E.L."/>
            <person name="Baker S."/>
            <person name="Garre V."/>
            <person name="Horwitz B."/>
            <person name="Torres-Martinez S."/>
            <person name="Idnurm A."/>
            <person name="Herrera-Estrella A."/>
            <person name="Gabaldon T."/>
            <person name="Grigoriev I.V."/>
        </authorList>
    </citation>
    <scope>NUCLEOTIDE SEQUENCE [LARGE SCALE GENOMIC DNA]</scope>
    <source>
        <strain evidence="7 8">CBS 277.49</strain>
    </source>
</reference>
<protein>
    <recommendedName>
        <fullName evidence="6">ZZ-type domain-containing protein</fullName>
    </recommendedName>
</protein>
<dbReference type="InterPro" id="IPR043145">
    <property type="entry name" value="Znf_ZZ_sf"/>
</dbReference>
<dbReference type="PROSITE" id="PS50135">
    <property type="entry name" value="ZF_ZZ_2"/>
    <property type="match status" value="3"/>
</dbReference>
<evidence type="ECO:0000259" key="6">
    <source>
        <dbReference type="PROSITE" id="PS50135"/>
    </source>
</evidence>
<dbReference type="Gene3D" id="3.30.60.90">
    <property type="match status" value="3"/>
</dbReference>
<dbReference type="PROSITE" id="PS01357">
    <property type="entry name" value="ZF_ZZ_1"/>
    <property type="match status" value="1"/>
</dbReference>
<evidence type="ECO:0000256" key="5">
    <source>
        <dbReference type="SAM" id="MobiDB-lite"/>
    </source>
</evidence>
<keyword evidence="3" id="KW-0862">Zinc</keyword>
<evidence type="ECO:0000256" key="1">
    <source>
        <dbReference type="ARBA" id="ARBA00022723"/>
    </source>
</evidence>